<organism evidence="1 2">
    <name type="scientific">Pseudomonas deceptionensis</name>
    <dbReference type="NCBI Taxonomy" id="882211"/>
    <lineage>
        <taxon>Bacteria</taxon>
        <taxon>Pseudomonadati</taxon>
        <taxon>Pseudomonadota</taxon>
        <taxon>Gammaproteobacteria</taxon>
        <taxon>Pseudomonadales</taxon>
        <taxon>Pseudomonadaceae</taxon>
        <taxon>Pseudomonas</taxon>
    </lineage>
</organism>
<comment type="caution">
    <text evidence="1">The sequence shown here is derived from an EMBL/GenBank/DDBJ whole genome shotgun (WGS) entry which is preliminary data.</text>
</comment>
<dbReference type="RefSeq" id="WP_048361310.1">
    <property type="nucleotide sequence ID" value="NZ_FNUD01000002.1"/>
</dbReference>
<name>A0A0J6G8K6_PSEDM</name>
<dbReference type="PATRIC" id="fig|882211.3.peg.3646"/>
<dbReference type="OrthoDB" id="6986081at2"/>
<evidence type="ECO:0000313" key="2">
    <source>
        <dbReference type="Proteomes" id="UP000183613"/>
    </source>
</evidence>
<gene>
    <name evidence="1" type="ORF">SAMN04489800_1052</name>
</gene>
<evidence type="ECO:0000313" key="1">
    <source>
        <dbReference type="EMBL" id="SEE50864.1"/>
    </source>
</evidence>
<keyword evidence="2" id="KW-1185">Reference proteome</keyword>
<dbReference type="AlphaFoldDB" id="A0A0J6G8K6"/>
<dbReference type="Proteomes" id="UP000183613">
    <property type="component" value="Unassembled WGS sequence"/>
</dbReference>
<reference evidence="1" key="1">
    <citation type="submission" date="2016-10" db="EMBL/GenBank/DDBJ databases">
        <authorList>
            <person name="Varghese N."/>
            <person name="Submissions S."/>
        </authorList>
    </citation>
    <scope>NUCLEOTIDE SEQUENCE [LARGE SCALE GENOMIC DNA]</scope>
    <source>
        <strain evidence="1">LMG 25555</strain>
    </source>
</reference>
<proteinExistence type="predicted"/>
<accession>A0A0J6G8K6</accession>
<protein>
    <submittedName>
        <fullName evidence="1">Uncharacterized protein</fullName>
    </submittedName>
</protein>
<dbReference type="EMBL" id="FNUD01000002">
    <property type="protein sequence ID" value="SEE50864.1"/>
    <property type="molecule type" value="Genomic_DNA"/>
</dbReference>
<sequence length="254" mass="28355">MPFTTCLNKLPPPALSNPDKNTICARAAEQLLITITPYNNMEEGDLIELFWDGCYVTSQQLHKADIGRPVSLRVPHSFIQNGTARLYYRVMHIGSSPALSAQLKVFIKLDCPGGEAIGDENQGLAPLMIPEPILRYGVNPGQMKRGVPVIIEPYRNMACEDAITLLWGDVRLDLPKLRKADIDQPVSIFIPAHIIQEAGEDPKLEVTYCVIDRVGNNSRWAPARTLKVGAPKRYINPSPREVLRAAEPRPNWRN</sequence>